<dbReference type="GeneID" id="17317564"/>
<dbReference type="Gramene" id="CDF39571">
    <property type="protein sequence ID" value="CDF39571"/>
    <property type="gene ID" value="CHC_T00006656001"/>
</dbReference>
<dbReference type="Proteomes" id="UP000012073">
    <property type="component" value="Unassembled WGS sequence"/>
</dbReference>
<dbReference type="EMBL" id="HG002054">
    <property type="protein sequence ID" value="CDF39571.1"/>
    <property type="molecule type" value="Genomic_DNA"/>
</dbReference>
<name>R7QQ22_CHOCR</name>
<evidence type="ECO:0000313" key="1">
    <source>
        <dbReference type="EMBL" id="CDF39571.1"/>
    </source>
</evidence>
<keyword evidence="2" id="KW-1185">Reference proteome</keyword>
<accession>R7QQ22</accession>
<sequence>MLLSLLAKHRGEMSHCSVRVCKRASFASLQVEERVSVGACTSWASIG</sequence>
<proteinExistence type="predicted"/>
<organism evidence="1 2">
    <name type="scientific">Chondrus crispus</name>
    <name type="common">Carrageen Irish moss</name>
    <name type="synonym">Polymorpha crispa</name>
    <dbReference type="NCBI Taxonomy" id="2769"/>
    <lineage>
        <taxon>Eukaryota</taxon>
        <taxon>Rhodophyta</taxon>
        <taxon>Florideophyceae</taxon>
        <taxon>Rhodymeniophycidae</taxon>
        <taxon>Gigartinales</taxon>
        <taxon>Gigartinaceae</taxon>
        <taxon>Chondrus</taxon>
    </lineage>
</organism>
<evidence type="ECO:0000313" key="2">
    <source>
        <dbReference type="Proteomes" id="UP000012073"/>
    </source>
</evidence>
<reference evidence="2" key="1">
    <citation type="journal article" date="2013" name="Proc. Natl. Acad. Sci. U.S.A.">
        <title>Genome structure and metabolic features in the red seaweed Chondrus crispus shed light on evolution of the Archaeplastida.</title>
        <authorList>
            <person name="Collen J."/>
            <person name="Porcel B."/>
            <person name="Carre W."/>
            <person name="Ball S.G."/>
            <person name="Chaparro C."/>
            <person name="Tonon T."/>
            <person name="Barbeyron T."/>
            <person name="Michel G."/>
            <person name="Noel B."/>
            <person name="Valentin K."/>
            <person name="Elias M."/>
            <person name="Artiguenave F."/>
            <person name="Arun A."/>
            <person name="Aury J.M."/>
            <person name="Barbosa-Neto J.F."/>
            <person name="Bothwell J.H."/>
            <person name="Bouget F.Y."/>
            <person name="Brillet L."/>
            <person name="Cabello-Hurtado F."/>
            <person name="Capella-Gutierrez S."/>
            <person name="Charrier B."/>
            <person name="Cladiere L."/>
            <person name="Cock J.M."/>
            <person name="Coelho S.M."/>
            <person name="Colleoni C."/>
            <person name="Czjzek M."/>
            <person name="Da Silva C."/>
            <person name="Delage L."/>
            <person name="Denoeud F."/>
            <person name="Deschamps P."/>
            <person name="Dittami S.M."/>
            <person name="Gabaldon T."/>
            <person name="Gachon C.M."/>
            <person name="Groisillier A."/>
            <person name="Herve C."/>
            <person name="Jabbari K."/>
            <person name="Katinka M."/>
            <person name="Kloareg B."/>
            <person name="Kowalczyk N."/>
            <person name="Labadie K."/>
            <person name="Leblanc C."/>
            <person name="Lopez P.J."/>
            <person name="McLachlan D.H."/>
            <person name="Meslet-Cladiere L."/>
            <person name="Moustafa A."/>
            <person name="Nehr Z."/>
            <person name="Nyvall Collen P."/>
            <person name="Panaud O."/>
            <person name="Partensky F."/>
            <person name="Poulain J."/>
            <person name="Rensing S.A."/>
            <person name="Rousvoal S."/>
            <person name="Samson G."/>
            <person name="Symeonidi A."/>
            <person name="Weissenbach J."/>
            <person name="Zambounis A."/>
            <person name="Wincker P."/>
            <person name="Boyen C."/>
        </authorList>
    </citation>
    <scope>NUCLEOTIDE SEQUENCE [LARGE SCALE GENOMIC DNA]</scope>
    <source>
        <strain evidence="2">cv. Stackhouse</strain>
    </source>
</reference>
<protein>
    <submittedName>
        <fullName evidence="1">Uncharacterized protein</fullName>
    </submittedName>
</protein>
<dbReference type="AlphaFoldDB" id="R7QQ22"/>
<gene>
    <name evidence="1" type="ORF">CHC_T00006656001</name>
</gene>
<dbReference type="RefSeq" id="XP_005709865.1">
    <property type="nucleotide sequence ID" value="XM_005709808.1"/>
</dbReference>
<dbReference type="KEGG" id="ccp:CHC_T00006656001"/>